<keyword evidence="3" id="KW-1185">Reference proteome</keyword>
<organism evidence="2 3">
    <name type="scientific">Arsenicitalea aurantiaca</name>
    <dbReference type="NCBI Taxonomy" id="1783274"/>
    <lineage>
        <taxon>Bacteria</taxon>
        <taxon>Pseudomonadati</taxon>
        <taxon>Pseudomonadota</taxon>
        <taxon>Alphaproteobacteria</taxon>
        <taxon>Hyphomicrobiales</taxon>
        <taxon>Devosiaceae</taxon>
        <taxon>Arsenicitalea</taxon>
    </lineage>
</organism>
<dbReference type="RefSeq" id="WP_127189478.1">
    <property type="nucleotide sequence ID" value="NZ_RZNJ01000005.1"/>
</dbReference>
<keyword evidence="1" id="KW-1133">Transmembrane helix</keyword>
<reference evidence="2 3" key="1">
    <citation type="journal article" date="2016" name="Int. J. Syst. Evol. Microbiol.">
        <title>Arsenicitalea aurantiaca gen. nov., sp. nov., a new member of the family Hyphomicrobiaceae, isolated from high-arsenic sediment.</title>
        <authorList>
            <person name="Mu Y."/>
            <person name="Zhou L."/>
            <person name="Zeng X.C."/>
            <person name="Liu L."/>
            <person name="Pan Y."/>
            <person name="Chen X."/>
            <person name="Wang J."/>
            <person name="Li S."/>
            <person name="Li W.J."/>
            <person name="Wang Y."/>
        </authorList>
    </citation>
    <scope>NUCLEOTIDE SEQUENCE [LARGE SCALE GENOMIC DNA]</scope>
    <source>
        <strain evidence="2 3">42-50</strain>
    </source>
</reference>
<name>A0A433X625_9HYPH</name>
<evidence type="ECO:0000313" key="2">
    <source>
        <dbReference type="EMBL" id="RUT29488.1"/>
    </source>
</evidence>
<feature type="transmembrane region" description="Helical" evidence="1">
    <location>
        <begin position="42"/>
        <end position="60"/>
    </location>
</feature>
<dbReference type="Proteomes" id="UP000281547">
    <property type="component" value="Unassembled WGS sequence"/>
</dbReference>
<gene>
    <name evidence="2" type="ORF">EMQ25_15135</name>
</gene>
<feature type="transmembrane region" description="Helical" evidence="1">
    <location>
        <begin position="72"/>
        <end position="93"/>
    </location>
</feature>
<evidence type="ECO:0000256" key="1">
    <source>
        <dbReference type="SAM" id="Phobius"/>
    </source>
</evidence>
<keyword evidence="1" id="KW-0812">Transmembrane</keyword>
<proteinExistence type="predicted"/>
<feature type="transmembrane region" description="Helical" evidence="1">
    <location>
        <begin position="99"/>
        <end position="120"/>
    </location>
</feature>
<protein>
    <submittedName>
        <fullName evidence="2">Uncharacterized protein</fullName>
    </submittedName>
</protein>
<sequence length="130" mass="13849">MPPLLIIPFILYNLIGFLFFGGSPEGWSQTVLSIPMVSGVSWALSAGDLMILGSLVLLFFEMLKSTQSGRASVLEHILSTLVFVAFLVEFLLVGAAASSVFFILLIMALIDVVAGFSVSITSAGRDVTMS</sequence>
<accession>A0A433X625</accession>
<dbReference type="AlphaFoldDB" id="A0A433X625"/>
<evidence type="ECO:0000313" key="3">
    <source>
        <dbReference type="Proteomes" id="UP000281547"/>
    </source>
</evidence>
<dbReference type="EMBL" id="RZNJ01000005">
    <property type="protein sequence ID" value="RUT29488.1"/>
    <property type="molecule type" value="Genomic_DNA"/>
</dbReference>
<feature type="transmembrane region" description="Helical" evidence="1">
    <location>
        <begin position="5"/>
        <end position="22"/>
    </location>
</feature>
<comment type="caution">
    <text evidence="2">The sequence shown here is derived from an EMBL/GenBank/DDBJ whole genome shotgun (WGS) entry which is preliminary data.</text>
</comment>
<dbReference type="OrthoDB" id="9811032at2"/>
<keyword evidence="1" id="KW-0472">Membrane</keyword>